<dbReference type="GO" id="GO:0016757">
    <property type="term" value="F:glycosyltransferase activity"/>
    <property type="evidence" value="ECO:0007669"/>
    <property type="project" value="UniProtKB-KW"/>
</dbReference>
<sequence length="358" mass="38368">MTFVSHTNKPGGGELALRRYLEATELPVRLVTMETGGVWQGLDREVVHAPGVRGLRRALRGGGLVVANSMRAAFLTALVAPRRTRLVYWVRDGLTDSAMSPLALALTKHVTRRRVSHYIANSEWTAGTVREALRVGIDKVDVVYSMCGVTEEMLDRPARTRPHTPVRLLFLGRLSPWKAPDVAIRALASLRELGIEATLTIAGGSHFGEDGYAAKVAALAAEEPGVSLLGHVDDVQALLASHDVLVHCSTVPEPFGQVIVQALAAGVPPIATAGGGPHELLAGSATDLSYRAGEPAALASGVVRIVGQYARLSRWATQRARNFSDERAAVRTDAVLAALVRDPRIGQRTHPIKEGPKR</sequence>
<proteinExistence type="predicted"/>
<keyword evidence="1 3" id="KW-0808">Transferase</keyword>
<dbReference type="CDD" id="cd03801">
    <property type="entry name" value="GT4_PimA-like"/>
    <property type="match status" value="1"/>
</dbReference>
<keyword evidence="3" id="KW-0328">Glycosyltransferase</keyword>
<accession>A0ABV5V1R2</accession>
<dbReference type="PANTHER" id="PTHR12526">
    <property type="entry name" value="GLYCOSYLTRANSFERASE"/>
    <property type="match status" value="1"/>
</dbReference>
<keyword evidence="4" id="KW-1185">Reference proteome</keyword>
<evidence type="ECO:0000259" key="2">
    <source>
        <dbReference type="Pfam" id="PF00534"/>
    </source>
</evidence>
<dbReference type="RefSeq" id="WP_141337666.1">
    <property type="nucleotide sequence ID" value="NZ_JBHMAX010000013.1"/>
</dbReference>
<dbReference type="Pfam" id="PF00534">
    <property type="entry name" value="Glycos_transf_1"/>
    <property type="match status" value="1"/>
</dbReference>
<evidence type="ECO:0000313" key="3">
    <source>
        <dbReference type="EMBL" id="MFB9731739.1"/>
    </source>
</evidence>
<dbReference type="Gene3D" id="3.40.50.2000">
    <property type="entry name" value="Glycogen Phosphorylase B"/>
    <property type="match status" value="2"/>
</dbReference>
<name>A0ABV5V1R2_9MICO</name>
<dbReference type="EC" id="2.4.-.-" evidence="3"/>
<dbReference type="InterPro" id="IPR001296">
    <property type="entry name" value="Glyco_trans_1"/>
</dbReference>
<dbReference type="SUPFAM" id="SSF53756">
    <property type="entry name" value="UDP-Glycosyltransferase/glycogen phosphorylase"/>
    <property type="match status" value="1"/>
</dbReference>
<evidence type="ECO:0000256" key="1">
    <source>
        <dbReference type="ARBA" id="ARBA00022679"/>
    </source>
</evidence>
<comment type="caution">
    <text evidence="3">The sequence shown here is derived from an EMBL/GenBank/DDBJ whole genome shotgun (WGS) entry which is preliminary data.</text>
</comment>
<reference evidence="3 4" key="1">
    <citation type="submission" date="2024-09" db="EMBL/GenBank/DDBJ databases">
        <authorList>
            <person name="Sun Q."/>
            <person name="Mori K."/>
        </authorList>
    </citation>
    <scope>NUCLEOTIDE SEQUENCE [LARGE SCALE GENOMIC DNA]</scope>
    <source>
        <strain evidence="3 4">JCM 12763</strain>
    </source>
</reference>
<dbReference type="Proteomes" id="UP001589613">
    <property type="component" value="Unassembled WGS sequence"/>
</dbReference>
<dbReference type="EMBL" id="JBHMAX010000013">
    <property type="protein sequence ID" value="MFB9731739.1"/>
    <property type="molecule type" value="Genomic_DNA"/>
</dbReference>
<organism evidence="3 4">
    <name type="scientific">Ornithinimicrobium kibberense</name>
    <dbReference type="NCBI Taxonomy" id="282060"/>
    <lineage>
        <taxon>Bacteria</taxon>
        <taxon>Bacillati</taxon>
        <taxon>Actinomycetota</taxon>
        <taxon>Actinomycetes</taxon>
        <taxon>Micrococcales</taxon>
        <taxon>Ornithinimicrobiaceae</taxon>
        <taxon>Ornithinimicrobium</taxon>
    </lineage>
</organism>
<gene>
    <name evidence="3" type="ORF">ACFFN0_06770</name>
</gene>
<protein>
    <submittedName>
        <fullName evidence="3">Glycosyltransferase family 4 protein</fullName>
        <ecNumber evidence="3">2.4.-.-</ecNumber>
    </submittedName>
</protein>
<feature type="domain" description="Glycosyl transferase family 1" evidence="2">
    <location>
        <begin position="156"/>
        <end position="309"/>
    </location>
</feature>
<evidence type="ECO:0000313" key="4">
    <source>
        <dbReference type="Proteomes" id="UP001589613"/>
    </source>
</evidence>